<dbReference type="InterPro" id="IPR003777">
    <property type="entry name" value="XdhC_CoxI"/>
</dbReference>
<name>A0A4Q0VRP5_9BACI</name>
<dbReference type="Pfam" id="PF02625">
    <property type="entry name" value="XdhC_CoxI"/>
    <property type="match status" value="1"/>
</dbReference>
<dbReference type="OrthoDB" id="9773039at2"/>
<sequence>MNAYDMFNVILNSNQAIVLATIIKVEGSSYRKEGAMLLCMEDGSHVGLISGGCLERDLVEKAKIVFLDGISRTVTYNLADEDDLSWGQGSGCNGVITVLLELVDMNYKAHLKRVQQLLSEGISVQHTKYLTENGTVVKYGFSTGTESVECLEDVENTSFIFQQVFRPKPRLIIFGAGIDARPLGQFAYQSGFETIITDWRPAFCQKEFFPGATQTIVAYPNEFTKDFVYRRDDIVVIMTHNFRRDEEILAKLLKEELLYIGILGPRQRTLRLLKNQDDIERIHSPVGLPIGAVGPEEIAISIMAEIIKVVRKGEEDDNWYLSSSR</sequence>
<evidence type="ECO:0000259" key="2">
    <source>
        <dbReference type="Pfam" id="PF13478"/>
    </source>
</evidence>
<evidence type="ECO:0000313" key="3">
    <source>
        <dbReference type="EMBL" id="RXJ00260.1"/>
    </source>
</evidence>
<gene>
    <name evidence="3" type="ORF">DS745_12055</name>
</gene>
<dbReference type="Proteomes" id="UP000290649">
    <property type="component" value="Unassembled WGS sequence"/>
</dbReference>
<dbReference type="Pfam" id="PF13478">
    <property type="entry name" value="XdhC_C"/>
    <property type="match status" value="1"/>
</dbReference>
<accession>A0A4Q0VRP5</accession>
<feature type="domain" description="XdhC Rossmann" evidence="2">
    <location>
        <begin position="171"/>
        <end position="306"/>
    </location>
</feature>
<keyword evidence="4" id="KW-1185">Reference proteome</keyword>
<evidence type="ECO:0000259" key="1">
    <source>
        <dbReference type="Pfam" id="PF02625"/>
    </source>
</evidence>
<feature type="domain" description="XdhC- CoxI" evidence="1">
    <location>
        <begin position="12"/>
        <end position="77"/>
    </location>
</feature>
<evidence type="ECO:0000313" key="4">
    <source>
        <dbReference type="Proteomes" id="UP000290649"/>
    </source>
</evidence>
<dbReference type="RefSeq" id="WP_129078481.1">
    <property type="nucleotide sequence ID" value="NZ_QOUX01000039.1"/>
</dbReference>
<dbReference type="AlphaFoldDB" id="A0A4Q0VRP5"/>
<dbReference type="PANTHER" id="PTHR30388:SF6">
    <property type="entry name" value="XANTHINE DEHYDROGENASE SUBUNIT A-RELATED"/>
    <property type="match status" value="1"/>
</dbReference>
<organism evidence="3 4">
    <name type="scientific">Anaerobacillus alkaliphilus</name>
    <dbReference type="NCBI Taxonomy" id="1548597"/>
    <lineage>
        <taxon>Bacteria</taxon>
        <taxon>Bacillati</taxon>
        <taxon>Bacillota</taxon>
        <taxon>Bacilli</taxon>
        <taxon>Bacillales</taxon>
        <taxon>Bacillaceae</taxon>
        <taxon>Anaerobacillus</taxon>
    </lineage>
</organism>
<dbReference type="PANTHER" id="PTHR30388">
    <property type="entry name" value="ALDEHYDE OXIDOREDUCTASE MOLYBDENUM COFACTOR ASSEMBLY PROTEIN"/>
    <property type="match status" value="1"/>
</dbReference>
<dbReference type="Gene3D" id="3.40.50.720">
    <property type="entry name" value="NAD(P)-binding Rossmann-like Domain"/>
    <property type="match status" value="1"/>
</dbReference>
<dbReference type="InterPro" id="IPR027051">
    <property type="entry name" value="XdhC_Rossmann_dom"/>
</dbReference>
<protein>
    <submittedName>
        <fullName evidence="3">XdhC family protein</fullName>
    </submittedName>
</protein>
<reference evidence="3 4" key="1">
    <citation type="journal article" date="2019" name="Int. J. Syst. Evol. Microbiol.">
        <title>Anaerobacillus alkaliphilus sp. nov., a novel alkaliphilic and moderately halophilic bacterium.</title>
        <authorList>
            <person name="Borsodi A.K."/>
            <person name="Aszalos J.M."/>
            <person name="Bihari P."/>
            <person name="Nagy I."/>
            <person name="Schumann P."/>
            <person name="Sproer C."/>
            <person name="Kovacs A.L."/>
            <person name="Boka K."/>
            <person name="Dobosy P."/>
            <person name="Ovari M."/>
            <person name="Szili-Kovacs T."/>
            <person name="Toth E."/>
        </authorList>
    </citation>
    <scope>NUCLEOTIDE SEQUENCE [LARGE SCALE GENOMIC DNA]</scope>
    <source>
        <strain evidence="3 4">B16-10</strain>
    </source>
</reference>
<comment type="caution">
    <text evidence="3">The sequence shown here is derived from an EMBL/GenBank/DDBJ whole genome shotgun (WGS) entry which is preliminary data.</text>
</comment>
<proteinExistence type="predicted"/>
<dbReference type="InterPro" id="IPR052698">
    <property type="entry name" value="MoCofactor_Util/Proc"/>
</dbReference>
<dbReference type="EMBL" id="QOUX01000039">
    <property type="protein sequence ID" value="RXJ00260.1"/>
    <property type="molecule type" value="Genomic_DNA"/>
</dbReference>